<gene>
    <name evidence="1" type="ORF">MENT_LOCUS60825</name>
</gene>
<evidence type="ECO:0000313" key="1">
    <source>
        <dbReference type="EMBL" id="CAD2206928.1"/>
    </source>
</evidence>
<evidence type="ECO:0000313" key="2">
    <source>
        <dbReference type="Proteomes" id="UP000580250"/>
    </source>
</evidence>
<comment type="caution">
    <text evidence="1">The sequence shown here is derived from an EMBL/GenBank/DDBJ whole genome shotgun (WGS) entry which is preliminary data.</text>
</comment>
<dbReference type="EMBL" id="CAJEWN010003220">
    <property type="protein sequence ID" value="CAD2206928.1"/>
    <property type="molecule type" value="Genomic_DNA"/>
</dbReference>
<proteinExistence type="predicted"/>
<dbReference type="AlphaFoldDB" id="A0A6V7Y5V5"/>
<name>A0A6V7Y5V5_MELEN</name>
<organism evidence="1 2">
    <name type="scientific">Meloidogyne enterolobii</name>
    <name type="common">Root-knot nematode worm</name>
    <name type="synonym">Meloidogyne mayaguensis</name>
    <dbReference type="NCBI Taxonomy" id="390850"/>
    <lineage>
        <taxon>Eukaryota</taxon>
        <taxon>Metazoa</taxon>
        <taxon>Ecdysozoa</taxon>
        <taxon>Nematoda</taxon>
        <taxon>Chromadorea</taxon>
        <taxon>Rhabditida</taxon>
        <taxon>Tylenchina</taxon>
        <taxon>Tylenchomorpha</taxon>
        <taxon>Tylenchoidea</taxon>
        <taxon>Meloidogynidae</taxon>
        <taxon>Meloidogyninae</taxon>
        <taxon>Meloidogyne</taxon>
    </lineage>
</organism>
<accession>A0A6V7Y5V5</accession>
<dbReference type="Proteomes" id="UP000580250">
    <property type="component" value="Unassembled WGS sequence"/>
</dbReference>
<reference evidence="1 2" key="1">
    <citation type="submission" date="2020-08" db="EMBL/GenBank/DDBJ databases">
        <authorList>
            <person name="Koutsovoulos G."/>
            <person name="Danchin GJ E."/>
        </authorList>
    </citation>
    <scope>NUCLEOTIDE SEQUENCE [LARGE SCALE GENOMIC DNA]</scope>
</reference>
<protein>
    <submittedName>
        <fullName evidence="1">Uncharacterized protein</fullName>
    </submittedName>
</protein>
<sequence length="87" mass="10241">MFLNRHIIQMTFNWLCNTQHMEGNFLKIISPWDSPLSSSSSPSSSSSIIALFNPPFKMNFPYQENNHRKFNIPCFYLIKKFPQNLLN</sequence>